<accession>A0A068NYW4</accession>
<protein>
    <submittedName>
        <fullName evidence="3">Thiol-disulfide isomerase-like thioredoxin</fullName>
    </submittedName>
</protein>
<dbReference type="Pfam" id="PF00578">
    <property type="entry name" value="AhpC-TSA"/>
    <property type="match status" value="1"/>
</dbReference>
<dbReference type="PANTHER" id="PTHR42852:SF17">
    <property type="entry name" value="THIOREDOXIN-LIKE PROTEIN HI_1115"/>
    <property type="match status" value="1"/>
</dbReference>
<keyword evidence="4" id="KW-1185">Reference proteome</keyword>
<dbReference type="GO" id="GO:0016491">
    <property type="term" value="F:oxidoreductase activity"/>
    <property type="evidence" value="ECO:0007669"/>
    <property type="project" value="InterPro"/>
</dbReference>
<evidence type="ECO:0000313" key="3">
    <source>
        <dbReference type="EMBL" id="AIE87529.1"/>
    </source>
</evidence>
<dbReference type="InterPro" id="IPR017937">
    <property type="entry name" value="Thioredoxin_CS"/>
</dbReference>
<evidence type="ECO:0000256" key="1">
    <source>
        <dbReference type="SAM" id="SignalP"/>
    </source>
</evidence>
<name>A0A068NYW4_FIMGI</name>
<feature type="chain" id="PRO_5001654043" evidence="1">
    <location>
        <begin position="21"/>
        <end position="375"/>
    </location>
</feature>
<dbReference type="InterPro" id="IPR013766">
    <property type="entry name" value="Thioredoxin_domain"/>
</dbReference>
<keyword evidence="3" id="KW-0413">Isomerase</keyword>
<dbReference type="GO" id="GO:0016209">
    <property type="term" value="F:antioxidant activity"/>
    <property type="evidence" value="ECO:0007669"/>
    <property type="project" value="InterPro"/>
</dbReference>
<dbReference type="InterPro" id="IPR050553">
    <property type="entry name" value="Thioredoxin_ResA/DsbE_sf"/>
</dbReference>
<feature type="domain" description="Thioredoxin" evidence="2">
    <location>
        <begin position="34"/>
        <end position="186"/>
    </location>
</feature>
<proteinExistence type="predicted"/>
<dbReference type="EMBL" id="CP007139">
    <property type="protein sequence ID" value="AIE87529.1"/>
    <property type="molecule type" value="Genomic_DNA"/>
</dbReference>
<dbReference type="PANTHER" id="PTHR42852">
    <property type="entry name" value="THIOL:DISULFIDE INTERCHANGE PROTEIN DSBE"/>
    <property type="match status" value="1"/>
</dbReference>
<dbReference type="STRING" id="661478.OP10G_4161"/>
<feature type="signal peptide" evidence="1">
    <location>
        <begin position="1"/>
        <end position="20"/>
    </location>
</feature>
<dbReference type="InterPro" id="IPR011990">
    <property type="entry name" value="TPR-like_helical_dom_sf"/>
</dbReference>
<dbReference type="InterPro" id="IPR000866">
    <property type="entry name" value="AhpC/TSA"/>
</dbReference>
<keyword evidence="1" id="KW-0732">Signal</keyword>
<dbReference type="GO" id="GO:0016853">
    <property type="term" value="F:isomerase activity"/>
    <property type="evidence" value="ECO:0007669"/>
    <property type="project" value="UniProtKB-KW"/>
</dbReference>
<dbReference type="eggNOG" id="COG0526">
    <property type="taxonomic scope" value="Bacteria"/>
</dbReference>
<dbReference type="RefSeq" id="WP_025228576.1">
    <property type="nucleotide sequence ID" value="NZ_CP007139.1"/>
</dbReference>
<reference evidence="3 4" key="1">
    <citation type="journal article" date="2014" name="PLoS ONE">
        <title>The first complete genome sequence of the class fimbriimonadia in the phylum armatimonadetes.</title>
        <authorList>
            <person name="Hu Z.Y."/>
            <person name="Wang Y.Z."/>
            <person name="Im W.T."/>
            <person name="Wang S.Y."/>
            <person name="Zhao G.P."/>
            <person name="Zheng H.J."/>
            <person name="Quan Z.X."/>
        </authorList>
    </citation>
    <scope>NUCLEOTIDE SEQUENCE [LARGE SCALE GENOMIC DNA]</scope>
    <source>
        <strain evidence="3">Gsoil 348</strain>
    </source>
</reference>
<dbReference type="GO" id="GO:0006950">
    <property type="term" value="P:response to stress"/>
    <property type="evidence" value="ECO:0007669"/>
    <property type="project" value="UniProtKB-ARBA"/>
</dbReference>
<dbReference type="Proteomes" id="UP000027982">
    <property type="component" value="Chromosome"/>
</dbReference>
<dbReference type="AlphaFoldDB" id="A0A068NYW4"/>
<organism evidence="3 4">
    <name type="scientific">Fimbriimonas ginsengisoli Gsoil 348</name>
    <dbReference type="NCBI Taxonomy" id="661478"/>
    <lineage>
        <taxon>Bacteria</taxon>
        <taxon>Bacillati</taxon>
        <taxon>Armatimonadota</taxon>
        <taxon>Fimbriimonadia</taxon>
        <taxon>Fimbriimonadales</taxon>
        <taxon>Fimbriimonadaceae</taxon>
        <taxon>Fimbriimonas</taxon>
    </lineage>
</organism>
<dbReference type="Gene3D" id="3.40.30.10">
    <property type="entry name" value="Glutaredoxin"/>
    <property type="match status" value="1"/>
</dbReference>
<dbReference type="PROSITE" id="PS51352">
    <property type="entry name" value="THIOREDOXIN_2"/>
    <property type="match status" value="1"/>
</dbReference>
<dbReference type="HOGENOM" id="CLU_056135_0_0_0"/>
<dbReference type="SUPFAM" id="SSF52833">
    <property type="entry name" value="Thioredoxin-like"/>
    <property type="match status" value="1"/>
</dbReference>
<evidence type="ECO:0000259" key="2">
    <source>
        <dbReference type="PROSITE" id="PS51352"/>
    </source>
</evidence>
<dbReference type="OrthoDB" id="9802923at2"/>
<gene>
    <name evidence="3" type="ORF">OP10G_4161</name>
</gene>
<dbReference type="InterPro" id="IPR036249">
    <property type="entry name" value="Thioredoxin-like_sf"/>
</dbReference>
<dbReference type="CDD" id="cd02966">
    <property type="entry name" value="TlpA_like_family"/>
    <property type="match status" value="1"/>
</dbReference>
<dbReference type="PROSITE" id="PS00194">
    <property type="entry name" value="THIOREDOXIN_1"/>
    <property type="match status" value="1"/>
</dbReference>
<sequence>MKLRYLLLPALALTVFSARAQTPAQYVYVGNFGAKLGEKAPSLSAAKWIKGSPVSLTAGKVTVVTFWASWCPSCKETFEPVAELAKRYRGKVNFAGVSVYERAEDVKSGAYIGKLQAFLRTSGNPMPFSVAADDQQGTIASAWIGQFMQDIPKAYIIDRQGRVAWSGHPLAELADVLGSVVDGTYDVAKEAQKQRARYVVEGQIRDVMVPIKALSGQSPKEAVAAIEQAIQKNPELEKAIGPAKFQMLLRTDESAAYLYAKKLSEGICKDSPTSLNLIAWSILDDKGELKKPDLATALTIAKRADELTNHGDAYIIDTLALALYKTGSKQEALDLQIRAVSLAGGMPNVPPTIMKEMRDRLALYKKAARSIAPVP</sequence>
<dbReference type="Gene3D" id="1.25.40.10">
    <property type="entry name" value="Tetratricopeptide repeat domain"/>
    <property type="match status" value="1"/>
</dbReference>
<evidence type="ECO:0000313" key="4">
    <source>
        <dbReference type="Proteomes" id="UP000027982"/>
    </source>
</evidence>
<dbReference type="KEGG" id="fgi:OP10G_4161"/>